<name>A0ABU5HEE0_9BACT</name>
<reference evidence="1 2" key="1">
    <citation type="submission" date="2023-12" db="EMBL/GenBank/DDBJ databases">
        <title>the genome sequence of Hyalangium sp. s54d21.</title>
        <authorList>
            <person name="Zhang X."/>
        </authorList>
    </citation>
    <scope>NUCLEOTIDE SEQUENCE [LARGE SCALE GENOMIC DNA]</scope>
    <source>
        <strain evidence="2">s54d21</strain>
    </source>
</reference>
<keyword evidence="2" id="KW-1185">Reference proteome</keyword>
<protein>
    <submittedName>
        <fullName evidence="1">DUF3396 domain-containing protein</fullName>
    </submittedName>
</protein>
<sequence length="308" mass="34812">MRESRGPGVDVLADSPEVSVTRCALGLTLYLDEPFVWASEGARALLECYLQLAPREALSWYTTSTLDAWHRFTPEAAESILESLPVPWSEERVRHLFTFRLADELGAPGLGFLYKEMDAARGRRGFLQLLLPERHDPKDLLRLANEIGERWPVLCGVGGYMGTWNEWLKPTAFWSLLRWSKRFLGLDIQDPDPMCWFAADGLPGSNWLTLVGDGLAERIGLDVPALQAQRWTEGTRVHALRRATLIQAGAAPTLGDVNALSYPAAYAEVARVLEPYFVKEAPEYWGGFHEEKKTAQWLRRLVYPEDLR</sequence>
<proteinExistence type="predicted"/>
<dbReference type="Pfam" id="PF11876">
    <property type="entry name" value="TsiV"/>
    <property type="match status" value="1"/>
</dbReference>
<accession>A0ABU5HEE0</accession>
<dbReference type="EMBL" id="JAXIVS010000013">
    <property type="protein sequence ID" value="MDY7231162.1"/>
    <property type="molecule type" value="Genomic_DNA"/>
</dbReference>
<dbReference type="Proteomes" id="UP001291309">
    <property type="component" value="Unassembled WGS sequence"/>
</dbReference>
<evidence type="ECO:0000313" key="2">
    <source>
        <dbReference type="Proteomes" id="UP001291309"/>
    </source>
</evidence>
<evidence type="ECO:0000313" key="1">
    <source>
        <dbReference type="EMBL" id="MDY7231162.1"/>
    </source>
</evidence>
<dbReference type="InterPro" id="IPR021815">
    <property type="entry name" value="TsiV"/>
</dbReference>
<dbReference type="RefSeq" id="WP_321549870.1">
    <property type="nucleotide sequence ID" value="NZ_JAXIVS010000013.1"/>
</dbReference>
<comment type="caution">
    <text evidence="1">The sequence shown here is derived from an EMBL/GenBank/DDBJ whole genome shotgun (WGS) entry which is preliminary data.</text>
</comment>
<gene>
    <name evidence="1" type="ORF">SYV04_32535</name>
</gene>
<organism evidence="1 2">
    <name type="scientific">Hyalangium rubrum</name>
    <dbReference type="NCBI Taxonomy" id="3103134"/>
    <lineage>
        <taxon>Bacteria</taxon>
        <taxon>Pseudomonadati</taxon>
        <taxon>Myxococcota</taxon>
        <taxon>Myxococcia</taxon>
        <taxon>Myxococcales</taxon>
        <taxon>Cystobacterineae</taxon>
        <taxon>Archangiaceae</taxon>
        <taxon>Hyalangium</taxon>
    </lineage>
</organism>